<evidence type="ECO:0000256" key="1">
    <source>
        <dbReference type="SAM" id="MobiDB-lite"/>
    </source>
</evidence>
<dbReference type="SUPFAM" id="SSF53474">
    <property type="entry name" value="alpha/beta-Hydrolases"/>
    <property type="match status" value="1"/>
</dbReference>
<dbReference type="Proteomes" id="UP001515480">
    <property type="component" value="Unassembled WGS sequence"/>
</dbReference>
<reference evidence="2 3" key="1">
    <citation type="journal article" date="2024" name="Science">
        <title>Giant polyketide synthase enzymes in the biosynthesis of giant marine polyether toxins.</title>
        <authorList>
            <person name="Fallon T.R."/>
            <person name="Shende V.V."/>
            <person name="Wierzbicki I.H."/>
            <person name="Pendleton A.L."/>
            <person name="Watervoot N.F."/>
            <person name="Auber R.P."/>
            <person name="Gonzalez D.J."/>
            <person name="Wisecaver J.H."/>
            <person name="Moore B.S."/>
        </authorList>
    </citation>
    <scope>NUCLEOTIDE SEQUENCE [LARGE SCALE GENOMIC DNA]</scope>
    <source>
        <strain evidence="2 3">12B1</strain>
    </source>
</reference>
<gene>
    <name evidence="2" type="ORF">AB1Y20_003634</name>
</gene>
<dbReference type="Gene3D" id="3.40.50.1820">
    <property type="entry name" value="alpha/beta hydrolase"/>
    <property type="match status" value="1"/>
</dbReference>
<name>A0AB34J570_PRYPA</name>
<keyword evidence="3" id="KW-1185">Reference proteome</keyword>
<organism evidence="2 3">
    <name type="scientific">Prymnesium parvum</name>
    <name type="common">Toxic golden alga</name>
    <dbReference type="NCBI Taxonomy" id="97485"/>
    <lineage>
        <taxon>Eukaryota</taxon>
        <taxon>Haptista</taxon>
        <taxon>Haptophyta</taxon>
        <taxon>Prymnesiophyceae</taxon>
        <taxon>Prymnesiales</taxon>
        <taxon>Prymnesiaceae</taxon>
        <taxon>Prymnesium</taxon>
    </lineage>
</organism>
<evidence type="ECO:0000313" key="3">
    <source>
        <dbReference type="Proteomes" id="UP001515480"/>
    </source>
</evidence>
<protein>
    <submittedName>
        <fullName evidence="2">Uncharacterized protein</fullName>
    </submittedName>
</protein>
<dbReference type="EMBL" id="JBGBPQ010000012">
    <property type="protein sequence ID" value="KAL1514537.1"/>
    <property type="molecule type" value="Genomic_DNA"/>
</dbReference>
<accession>A0AB34J570</accession>
<feature type="region of interest" description="Disordered" evidence="1">
    <location>
        <begin position="80"/>
        <end position="131"/>
    </location>
</feature>
<sequence>MHARCASVRRGGPLAVCVHDENASTDPTGEWSAAARALLAEGWLLAVPRWDSWAAGANPTPSQREQRVAAVIDALRLRLGGEAMPSPPGEESLAPPGGESLTTPGGESLAPPGGESLAPPGGESLSTPCGESLALPGGESLAPPCDCLLAMGGAVPAAVACAASRPTRVRRLVLIAPAAPAAARPPPAETLGCPVLLCAAKDDPCSDGWERTLRRRGAKGASSPVQVALAPLRCGGKLACARRACPALCVWGGRSPASLAPSVRQVVFAPAWRRQQFAPEFVAPIVSFANGEVANAAAAGSDRCAQS</sequence>
<comment type="caution">
    <text evidence="2">The sequence shown here is derived from an EMBL/GenBank/DDBJ whole genome shotgun (WGS) entry which is preliminary data.</text>
</comment>
<dbReference type="InterPro" id="IPR029058">
    <property type="entry name" value="AB_hydrolase_fold"/>
</dbReference>
<evidence type="ECO:0000313" key="2">
    <source>
        <dbReference type="EMBL" id="KAL1514537.1"/>
    </source>
</evidence>
<proteinExistence type="predicted"/>
<dbReference type="AlphaFoldDB" id="A0AB34J570"/>